<evidence type="ECO:0000313" key="1">
    <source>
        <dbReference type="EMBL" id="MPN39682.1"/>
    </source>
</evidence>
<sequence>MGPQRGIDQVIEVVFREIIVSVVPQFGSHPDSSAFQHLFIENVTFFHDIEPFPFIKDIINSGIYRMDGIRESSDQIRIVSHNLVSHIRLPVFFYHYRIHFGIQITFVFKLQPYLFHRKPGQAVAIQHRRFTKLKELTIEPGGIVIRNTISVQFDSSQQQHRRVGFLPQKRFQI</sequence>
<proteinExistence type="predicted"/>
<name>A0A645HML1_9ZZZZ</name>
<organism evidence="1">
    <name type="scientific">bioreactor metagenome</name>
    <dbReference type="NCBI Taxonomy" id="1076179"/>
    <lineage>
        <taxon>unclassified sequences</taxon>
        <taxon>metagenomes</taxon>
        <taxon>ecological metagenomes</taxon>
    </lineage>
</organism>
<dbReference type="EMBL" id="VSSQ01095641">
    <property type="protein sequence ID" value="MPN39682.1"/>
    <property type="molecule type" value="Genomic_DNA"/>
</dbReference>
<gene>
    <name evidence="1" type="ORF">SDC9_187211</name>
</gene>
<dbReference type="AlphaFoldDB" id="A0A645HML1"/>
<protein>
    <submittedName>
        <fullName evidence="1">Uncharacterized protein</fullName>
    </submittedName>
</protein>
<reference evidence="1" key="1">
    <citation type="submission" date="2019-08" db="EMBL/GenBank/DDBJ databases">
        <authorList>
            <person name="Kucharzyk K."/>
            <person name="Murdoch R.W."/>
            <person name="Higgins S."/>
            <person name="Loffler F."/>
        </authorList>
    </citation>
    <scope>NUCLEOTIDE SEQUENCE</scope>
</reference>
<comment type="caution">
    <text evidence="1">The sequence shown here is derived from an EMBL/GenBank/DDBJ whole genome shotgun (WGS) entry which is preliminary data.</text>
</comment>
<accession>A0A645HML1</accession>